<feature type="transmembrane region" description="Helical" evidence="6">
    <location>
        <begin position="214"/>
        <end position="232"/>
    </location>
</feature>
<keyword evidence="9" id="KW-1185">Reference proteome</keyword>
<protein>
    <submittedName>
        <fullName evidence="8">Cation diffusion facilitator family transporter</fullName>
    </submittedName>
</protein>
<sequence>MAGSKSVVMAALVANGAIAILKFFGFLLTGSAAMLSETYHSVSDTGNQVFLLIGIRYSGRNADRQHPFGYGKSQFFYSFLVSVFLFGIAGWESLKHGYSELTSHGGHGGGSGGIDFLFIQYTPPAWLDPLWVNYTVLLGAFAFETWALYKARAEMQRQMERNDWGSYREAFRKTSDVTTLTALTEDTIALAGIVIALVGLVLAQMTDNPVYDQLSAVLIGIMLMGFALALAWENKRLLLGESLPKDEGKRLRDIIAASDHVDSIVDFRTVYFGPNEVIVSADIAFIDGIETEAMDDIITGIEEELKAANGDIRKVYIEPEAIVESTDESA</sequence>
<feature type="transmembrane region" description="Helical" evidence="6">
    <location>
        <begin position="74"/>
        <end position="91"/>
    </location>
</feature>
<dbReference type="Pfam" id="PF01545">
    <property type="entry name" value="Cation_efflux"/>
    <property type="match status" value="1"/>
</dbReference>
<proteinExistence type="predicted"/>
<dbReference type="InterPro" id="IPR027469">
    <property type="entry name" value="Cation_efflux_TMD_sf"/>
</dbReference>
<feature type="transmembrane region" description="Helical" evidence="6">
    <location>
        <begin position="177"/>
        <end position="202"/>
    </location>
</feature>
<dbReference type="EMBL" id="JAMQON010000003">
    <property type="protein sequence ID" value="MDS0260234.1"/>
    <property type="molecule type" value="Genomic_DNA"/>
</dbReference>
<dbReference type="PANTHER" id="PTHR13414">
    <property type="entry name" value="HUEL-CATION TRANSPORTER"/>
    <property type="match status" value="1"/>
</dbReference>
<dbReference type="RefSeq" id="WP_310919900.1">
    <property type="nucleotide sequence ID" value="NZ_JAMQON010000003.1"/>
</dbReference>
<feature type="transmembrane region" description="Helical" evidence="6">
    <location>
        <begin position="131"/>
        <end position="149"/>
    </location>
</feature>
<dbReference type="InterPro" id="IPR036837">
    <property type="entry name" value="Cation_efflux_CTD_sf"/>
</dbReference>
<dbReference type="Gene3D" id="3.30.70.1350">
    <property type="entry name" value="Cation efflux protein, cytoplasmic domain"/>
    <property type="match status" value="1"/>
</dbReference>
<evidence type="ECO:0000256" key="1">
    <source>
        <dbReference type="ARBA" id="ARBA00004141"/>
    </source>
</evidence>
<organism evidence="8 9">
    <name type="scientific">Haloarcula saliterrae</name>
    <dbReference type="NCBI Taxonomy" id="2950534"/>
    <lineage>
        <taxon>Archaea</taxon>
        <taxon>Methanobacteriati</taxon>
        <taxon>Methanobacteriota</taxon>
        <taxon>Stenosarchaea group</taxon>
        <taxon>Halobacteria</taxon>
        <taxon>Halobacteriales</taxon>
        <taxon>Haloarculaceae</taxon>
        <taxon>Haloarcula</taxon>
    </lineage>
</organism>
<name>A0ABU2FD98_9EURY</name>
<evidence type="ECO:0000313" key="8">
    <source>
        <dbReference type="EMBL" id="MDS0260234.1"/>
    </source>
</evidence>
<evidence type="ECO:0000256" key="2">
    <source>
        <dbReference type="ARBA" id="ARBA00022448"/>
    </source>
</evidence>
<keyword evidence="4 6" id="KW-1133">Transmembrane helix</keyword>
<dbReference type="Gene3D" id="1.20.1510.10">
    <property type="entry name" value="Cation efflux protein transmembrane domain"/>
    <property type="match status" value="1"/>
</dbReference>
<gene>
    <name evidence="8" type="ORF">NDI56_12590</name>
</gene>
<reference evidence="8 9" key="1">
    <citation type="submission" date="2022-06" db="EMBL/GenBank/DDBJ databases">
        <title>Haloarcula sp. a new haloarchaeum isolate from saline soil.</title>
        <authorList>
            <person name="Strakova D."/>
            <person name="Galisteo C."/>
            <person name="Sanchez-Porro C."/>
            <person name="Ventosa A."/>
        </authorList>
    </citation>
    <scope>NUCLEOTIDE SEQUENCE [LARGE SCALE GENOMIC DNA]</scope>
    <source>
        <strain evidence="8 9">S1CR25-12</strain>
    </source>
</reference>
<dbReference type="NCBIfam" id="TIGR01297">
    <property type="entry name" value="CDF"/>
    <property type="match status" value="1"/>
</dbReference>
<keyword evidence="5 6" id="KW-0472">Membrane</keyword>
<evidence type="ECO:0000259" key="7">
    <source>
        <dbReference type="Pfam" id="PF01545"/>
    </source>
</evidence>
<feature type="domain" description="Cation efflux protein transmembrane" evidence="7">
    <location>
        <begin position="8"/>
        <end position="239"/>
    </location>
</feature>
<evidence type="ECO:0000256" key="4">
    <source>
        <dbReference type="ARBA" id="ARBA00022989"/>
    </source>
</evidence>
<dbReference type="InterPro" id="IPR058533">
    <property type="entry name" value="Cation_efflux_TM"/>
</dbReference>
<comment type="caution">
    <text evidence="8">The sequence shown here is derived from an EMBL/GenBank/DDBJ whole genome shotgun (WGS) entry which is preliminary data.</text>
</comment>
<evidence type="ECO:0000256" key="6">
    <source>
        <dbReference type="SAM" id="Phobius"/>
    </source>
</evidence>
<evidence type="ECO:0000256" key="3">
    <source>
        <dbReference type="ARBA" id="ARBA00022692"/>
    </source>
</evidence>
<evidence type="ECO:0000313" key="9">
    <source>
        <dbReference type="Proteomes" id="UP001259659"/>
    </source>
</evidence>
<dbReference type="PANTHER" id="PTHR13414:SF9">
    <property type="entry name" value="PROTON-COUPLED ZINC ANTIPORTER SLC30A9, MITOCHONDRIAL"/>
    <property type="match status" value="1"/>
</dbReference>
<keyword evidence="3 6" id="KW-0812">Transmembrane</keyword>
<dbReference type="SUPFAM" id="SSF160240">
    <property type="entry name" value="Cation efflux protein cytoplasmic domain-like"/>
    <property type="match status" value="1"/>
</dbReference>
<dbReference type="Proteomes" id="UP001259659">
    <property type="component" value="Unassembled WGS sequence"/>
</dbReference>
<accession>A0ABU2FD98</accession>
<feature type="transmembrane region" description="Helical" evidence="6">
    <location>
        <begin position="6"/>
        <end position="28"/>
    </location>
</feature>
<dbReference type="SUPFAM" id="SSF161111">
    <property type="entry name" value="Cation efflux protein transmembrane domain-like"/>
    <property type="match status" value="1"/>
</dbReference>
<dbReference type="InterPro" id="IPR040177">
    <property type="entry name" value="SLC30A9"/>
</dbReference>
<keyword evidence="2" id="KW-0813">Transport</keyword>
<dbReference type="InterPro" id="IPR002524">
    <property type="entry name" value="Cation_efflux"/>
</dbReference>
<comment type="subcellular location">
    <subcellularLocation>
        <location evidence="1">Membrane</location>
        <topology evidence="1">Multi-pass membrane protein</topology>
    </subcellularLocation>
</comment>
<evidence type="ECO:0000256" key="5">
    <source>
        <dbReference type="ARBA" id="ARBA00023136"/>
    </source>
</evidence>